<evidence type="ECO:0000313" key="11">
    <source>
        <dbReference type="EMBL" id="AJI23361.1"/>
    </source>
</evidence>
<dbReference type="InterPro" id="IPR023408">
    <property type="entry name" value="MscS_beta-dom_sf"/>
</dbReference>
<evidence type="ECO:0000256" key="6">
    <source>
        <dbReference type="ARBA" id="ARBA00023136"/>
    </source>
</evidence>
<organism evidence="11 12">
    <name type="scientific">Priestia megaterium (strain ATCC 14581 / DSM 32 / CCUG 1817 / JCM 2506 / NBRC 15308 / NCIMB 9376 / NCTC 10342 / NRRL B-14308 / VKM B-512 / Ford 19)</name>
    <name type="common">Bacillus megaterium</name>
    <dbReference type="NCBI Taxonomy" id="1348623"/>
    <lineage>
        <taxon>Bacteria</taxon>
        <taxon>Bacillati</taxon>
        <taxon>Bacillota</taxon>
        <taxon>Bacilli</taxon>
        <taxon>Bacillales</taxon>
        <taxon>Bacillaceae</taxon>
        <taxon>Priestia</taxon>
    </lineage>
</organism>
<dbReference type="InterPro" id="IPR006685">
    <property type="entry name" value="MscS_channel_2nd"/>
</dbReference>
<dbReference type="Gene3D" id="2.30.30.60">
    <property type="match status" value="1"/>
</dbReference>
<dbReference type="GO" id="GO:0005886">
    <property type="term" value="C:plasma membrane"/>
    <property type="evidence" value="ECO:0007669"/>
    <property type="project" value="UniProtKB-SubCell"/>
</dbReference>
<evidence type="ECO:0000259" key="8">
    <source>
        <dbReference type="Pfam" id="PF00924"/>
    </source>
</evidence>
<dbReference type="Pfam" id="PF21088">
    <property type="entry name" value="MS_channel_1st"/>
    <property type="match status" value="1"/>
</dbReference>
<comment type="similarity">
    <text evidence="2">Belongs to the MscS (TC 1.A.23) family.</text>
</comment>
<accession>A0A0B6AIL1</accession>
<dbReference type="InterPro" id="IPR010920">
    <property type="entry name" value="LSM_dom_sf"/>
</dbReference>
<evidence type="ECO:0000256" key="4">
    <source>
        <dbReference type="ARBA" id="ARBA00022692"/>
    </source>
</evidence>
<dbReference type="InterPro" id="IPR049278">
    <property type="entry name" value="MS_channel_C"/>
</dbReference>
<feature type="transmembrane region" description="Helical" evidence="7">
    <location>
        <begin position="158"/>
        <end position="178"/>
    </location>
</feature>
<keyword evidence="4 7" id="KW-0812">Transmembrane</keyword>
<gene>
    <name evidence="11" type="ORF">BG04_901</name>
</gene>
<dbReference type="SUPFAM" id="SSF82861">
    <property type="entry name" value="Mechanosensitive channel protein MscS (YggB), transmembrane region"/>
    <property type="match status" value="1"/>
</dbReference>
<dbReference type="Proteomes" id="UP000031829">
    <property type="component" value="Chromosome"/>
</dbReference>
<feature type="transmembrane region" description="Helical" evidence="7">
    <location>
        <begin position="132"/>
        <end position="152"/>
    </location>
</feature>
<keyword evidence="3" id="KW-1003">Cell membrane</keyword>
<dbReference type="InterPro" id="IPR049142">
    <property type="entry name" value="MS_channel_1st"/>
</dbReference>
<dbReference type="RefSeq" id="WP_034649436.1">
    <property type="nucleotide sequence ID" value="NZ_BCVB01000001.1"/>
</dbReference>
<evidence type="ECO:0000256" key="7">
    <source>
        <dbReference type="SAM" id="Phobius"/>
    </source>
</evidence>
<dbReference type="Gene3D" id="3.30.70.100">
    <property type="match status" value="1"/>
</dbReference>
<evidence type="ECO:0000256" key="3">
    <source>
        <dbReference type="ARBA" id="ARBA00022475"/>
    </source>
</evidence>
<feature type="domain" description="Mechanosensitive ion channel MscS C-terminal" evidence="9">
    <location>
        <begin position="255"/>
        <end position="340"/>
    </location>
</feature>
<dbReference type="PANTHER" id="PTHR43634">
    <property type="entry name" value="OW CONDUCTANCE MECHANOSENSITIVE CHANNEL"/>
    <property type="match status" value="1"/>
</dbReference>
<protein>
    <submittedName>
        <fullName evidence="11">Mechanosensitive ion channel family protein</fullName>
    </submittedName>
</protein>
<dbReference type="Gene3D" id="1.10.287.1260">
    <property type="match status" value="1"/>
</dbReference>
<dbReference type="SUPFAM" id="SSF50182">
    <property type="entry name" value="Sm-like ribonucleoproteins"/>
    <property type="match status" value="1"/>
</dbReference>
<dbReference type="KEGG" id="bmeg:BG04_901"/>
<proteinExistence type="inferred from homology"/>
<feature type="transmembrane region" description="Helical" evidence="7">
    <location>
        <begin position="63"/>
        <end position="81"/>
    </location>
</feature>
<sequence length="368" mass="41659">MDFLKSLSSLDDWKKIVIAIGIFLIFLILRKLFTTYLFKFIIGFVKNKKINLITSVLEAFEKPLRWVFVIIGFKLALPYLPFDVLTADTERHLVRSASVGLAGWGLYNLAASTNLFFATFAKNFDIQVDRIIIPFIEKFIRIVVVMLSISIIAEEWGFNVNGFVAGLGLGGLAFALAAKDTVSNLFGGIVIITEKPFTIGDWIKTPSVEGVVEDITFRSTKVRTFAQAVVTVPNATLSNEPIINWAKMGKRQIAFHLNLNYNTPKEKLETVVARIKKMLTEHEEIHNETILVNFDGFYESSLNIYLYFFTNTTVFADYLDVKENINFEIMDILEEEGVEFAFPTRTLIVEQDGKLSGNPKEFLESARS</sequence>
<feature type="transmembrane region" description="Helical" evidence="7">
    <location>
        <begin position="16"/>
        <end position="42"/>
    </location>
</feature>
<evidence type="ECO:0000259" key="9">
    <source>
        <dbReference type="Pfam" id="PF21082"/>
    </source>
</evidence>
<dbReference type="Pfam" id="PF21082">
    <property type="entry name" value="MS_channel_3rd"/>
    <property type="match status" value="1"/>
</dbReference>
<dbReference type="InterPro" id="IPR045042">
    <property type="entry name" value="YnaI-like"/>
</dbReference>
<dbReference type="PANTHER" id="PTHR43634:SF2">
    <property type="entry name" value="LOW CONDUCTANCE MECHANOSENSITIVE CHANNEL YNAI"/>
    <property type="match status" value="1"/>
</dbReference>
<dbReference type="InterPro" id="IPR011066">
    <property type="entry name" value="MscS_channel_C_sf"/>
</dbReference>
<feature type="transmembrane region" description="Helical" evidence="7">
    <location>
        <begin position="101"/>
        <end position="120"/>
    </location>
</feature>
<comment type="subcellular location">
    <subcellularLocation>
        <location evidence="1">Cell membrane</location>
        <topology evidence="1">Multi-pass membrane protein</topology>
    </subcellularLocation>
</comment>
<evidence type="ECO:0000256" key="1">
    <source>
        <dbReference type="ARBA" id="ARBA00004651"/>
    </source>
</evidence>
<dbReference type="InterPro" id="IPR011014">
    <property type="entry name" value="MscS_channel_TM-2"/>
</dbReference>
<keyword evidence="5 7" id="KW-1133">Transmembrane helix</keyword>
<dbReference type="AlphaFoldDB" id="A0A0B6AIL1"/>
<dbReference type="GO" id="GO:0055085">
    <property type="term" value="P:transmembrane transport"/>
    <property type="evidence" value="ECO:0007669"/>
    <property type="project" value="InterPro"/>
</dbReference>
<dbReference type="HOGENOM" id="CLU_037945_0_4_9"/>
<evidence type="ECO:0000256" key="2">
    <source>
        <dbReference type="ARBA" id="ARBA00008017"/>
    </source>
</evidence>
<evidence type="ECO:0000259" key="10">
    <source>
        <dbReference type="Pfam" id="PF21088"/>
    </source>
</evidence>
<feature type="domain" description="Mechanosensitive ion channel MscS" evidence="8">
    <location>
        <begin position="180"/>
        <end position="246"/>
    </location>
</feature>
<dbReference type="SUPFAM" id="SSF82689">
    <property type="entry name" value="Mechanosensitive channel protein MscS (YggB), C-terminal domain"/>
    <property type="match status" value="1"/>
</dbReference>
<name>A0A0B6AIL1_PRIM2</name>
<evidence type="ECO:0000256" key="5">
    <source>
        <dbReference type="ARBA" id="ARBA00022989"/>
    </source>
</evidence>
<dbReference type="EMBL" id="CP009920">
    <property type="protein sequence ID" value="AJI23361.1"/>
    <property type="molecule type" value="Genomic_DNA"/>
</dbReference>
<evidence type="ECO:0000313" key="12">
    <source>
        <dbReference type="Proteomes" id="UP000031829"/>
    </source>
</evidence>
<keyword evidence="6 7" id="KW-0472">Membrane</keyword>
<dbReference type="GeneID" id="93644384"/>
<dbReference type="Pfam" id="PF00924">
    <property type="entry name" value="MS_channel_2nd"/>
    <property type="match status" value="1"/>
</dbReference>
<reference evidence="11 12" key="1">
    <citation type="journal article" date="2015" name="Genome Announc.">
        <title>Complete genome sequences for 35 biothreat assay-relevant bacillus species.</title>
        <authorList>
            <person name="Johnson S.L."/>
            <person name="Daligault H.E."/>
            <person name="Davenport K.W."/>
            <person name="Jaissle J."/>
            <person name="Frey K.G."/>
            <person name="Ladner J.T."/>
            <person name="Broomall S.M."/>
            <person name="Bishop-Lilly K.A."/>
            <person name="Bruce D.C."/>
            <person name="Gibbons H.S."/>
            <person name="Coyne S.R."/>
            <person name="Lo C.C."/>
            <person name="Meincke L."/>
            <person name="Munk A.C."/>
            <person name="Koroleva G.I."/>
            <person name="Rosenzweig C.N."/>
            <person name="Palacios G.F."/>
            <person name="Redden C.L."/>
            <person name="Minogue T.D."/>
            <person name="Chain P.S."/>
        </authorList>
    </citation>
    <scope>NUCLEOTIDE SEQUENCE [LARGE SCALE GENOMIC DNA]</scope>
    <source>
        <strain evidence="12">ATCC 14581 / DSM 32 / JCM 2506 / NBRC 15308 / NCIMB 9376 / NCTC 10342 / NRRL B-14308 / VKM B-512</strain>
    </source>
</reference>
<feature type="domain" description="Mechanosensitive ion channel transmembrane helices 2/3" evidence="10">
    <location>
        <begin position="138"/>
        <end position="179"/>
    </location>
</feature>